<sequence>MGPSAGGRTISQEAFEALVAENMDDLGMDPEEALEDALQTLTLQGVDLSGIIKCIPGVSSTRDNPLIQTLDKLKDVAFSTSNTSKDNAEVEEIVELLNKFYGLCSVEGTENATIASRNGGVELLTRICSSFDVQFETTLVLAMKALSSILHDAQSREIFQQNGGPKVVADILSGNRKNPVILDSSFSVVVAASTNDEILKESFMELKIDELILQILKEQPKDTLYSLYDAIRVLLTPDDTRVLASQNSTTALHWTCNTQDSAHHTASSNHVRRVRLHQPLAIGHNHWQLQLATAQLPVGLHVCAYAPWLDVHADALGELACLHPLLHLRVLPLVRAVSFVCAGPFAYAYHCQAEGLTTVYGYARRFAKLGIADALVKALCDGLSSPILASACIALKAVAVNDEICKSISESGGIDAILQCLDQSTEQNNKAIARVCCSLLSKLAGSDTNKTLIVEKGGLNCLMKLSSRFSEDPLVLQEIMSIITVLSLRSPENAASAVEAGVADFVLHAMQKFPTSYQLQRQACFMIRNLVVRNPENRIILLSNGIEKLVRKAKVSHASCKDAATAALRDLGLDDYNT</sequence>
<name>A0A8J5BVF3_ZINOF</name>
<dbReference type="AlphaFoldDB" id="A0A8J5BVF3"/>
<dbReference type="InterPro" id="IPR056597">
    <property type="entry name" value="ARM_LRRK2"/>
</dbReference>
<organism evidence="4 5">
    <name type="scientific">Zingiber officinale</name>
    <name type="common">Ginger</name>
    <name type="synonym">Amomum zingiber</name>
    <dbReference type="NCBI Taxonomy" id="94328"/>
    <lineage>
        <taxon>Eukaryota</taxon>
        <taxon>Viridiplantae</taxon>
        <taxon>Streptophyta</taxon>
        <taxon>Embryophyta</taxon>
        <taxon>Tracheophyta</taxon>
        <taxon>Spermatophyta</taxon>
        <taxon>Magnoliopsida</taxon>
        <taxon>Liliopsida</taxon>
        <taxon>Zingiberales</taxon>
        <taxon>Zingiberaceae</taxon>
        <taxon>Zingiber</taxon>
    </lineage>
</organism>
<dbReference type="InterPro" id="IPR000225">
    <property type="entry name" value="Armadillo"/>
</dbReference>
<proteinExistence type="predicted"/>
<evidence type="ECO:0000259" key="3">
    <source>
        <dbReference type="Pfam" id="PF23744"/>
    </source>
</evidence>
<dbReference type="PANTHER" id="PTHR22895:SF0">
    <property type="entry name" value="ARMADILLO REPEAT-CONTAINING PROTEIN 6"/>
    <property type="match status" value="1"/>
</dbReference>
<evidence type="ECO:0000256" key="2">
    <source>
        <dbReference type="PROSITE-ProRule" id="PRU00259"/>
    </source>
</evidence>
<gene>
    <name evidence="4" type="ORF">ZIOFF_072831</name>
</gene>
<reference evidence="4 5" key="1">
    <citation type="submission" date="2020-08" db="EMBL/GenBank/DDBJ databases">
        <title>Plant Genome Project.</title>
        <authorList>
            <person name="Zhang R.-G."/>
        </authorList>
    </citation>
    <scope>NUCLEOTIDE SEQUENCE [LARGE SCALE GENOMIC DNA]</scope>
    <source>
        <tissue evidence="4">Rhizome</tissue>
    </source>
</reference>
<dbReference type="EMBL" id="JACMSC010000022">
    <property type="protein sequence ID" value="KAG6468258.1"/>
    <property type="molecule type" value="Genomic_DNA"/>
</dbReference>
<evidence type="ECO:0000313" key="5">
    <source>
        <dbReference type="Proteomes" id="UP000734854"/>
    </source>
</evidence>
<evidence type="ECO:0000256" key="1">
    <source>
        <dbReference type="ARBA" id="ARBA00022737"/>
    </source>
</evidence>
<keyword evidence="1" id="KW-0677">Repeat</keyword>
<evidence type="ECO:0000313" key="4">
    <source>
        <dbReference type="EMBL" id="KAG6468258.1"/>
    </source>
</evidence>
<keyword evidence="5" id="KW-1185">Reference proteome</keyword>
<feature type="repeat" description="ARM" evidence="2">
    <location>
        <begin position="412"/>
        <end position="458"/>
    </location>
</feature>
<dbReference type="SUPFAM" id="SSF48371">
    <property type="entry name" value="ARM repeat"/>
    <property type="match status" value="2"/>
</dbReference>
<protein>
    <recommendedName>
        <fullName evidence="3">LRRK2 ARM repeat domain-containing protein</fullName>
    </recommendedName>
</protein>
<comment type="caution">
    <text evidence="4">The sequence shown here is derived from an EMBL/GenBank/DDBJ whole genome shotgun (WGS) entry which is preliminary data.</text>
</comment>
<accession>A0A8J5BVF3</accession>
<dbReference type="Proteomes" id="UP000734854">
    <property type="component" value="Unassembled WGS sequence"/>
</dbReference>
<dbReference type="SMART" id="SM00185">
    <property type="entry name" value="ARM"/>
    <property type="match status" value="4"/>
</dbReference>
<feature type="domain" description="LRRK2 ARM repeat" evidence="3">
    <location>
        <begin position="394"/>
        <end position="569"/>
    </location>
</feature>
<dbReference type="PANTHER" id="PTHR22895">
    <property type="entry name" value="ARMADILLO REPEAT-CONTAINING PROTEIN 6"/>
    <property type="match status" value="1"/>
</dbReference>
<dbReference type="InterPro" id="IPR016024">
    <property type="entry name" value="ARM-type_fold"/>
</dbReference>
<dbReference type="PROSITE" id="PS50176">
    <property type="entry name" value="ARM_REPEAT"/>
    <property type="match status" value="1"/>
</dbReference>
<dbReference type="Pfam" id="PF23744">
    <property type="entry name" value="ARM_LRRK2"/>
    <property type="match status" value="1"/>
</dbReference>
<dbReference type="InterPro" id="IPR011989">
    <property type="entry name" value="ARM-like"/>
</dbReference>
<dbReference type="Gene3D" id="1.25.10.10">
    <property type="entry name" value="Leucine-rich Repeat Variant"/>
    <property type="match status" value="2"/>
</dbReference>